<reference evidence="2" key="2">
    <citation type="submission" date="2017-05" db="UniProtKB">
        <authorList>
            <consortium name="EnsemblMetazoa"/>
        </authorList>
    </citation>
    <scope>IDENTIFICATION</scope>
</reference>
<feature type="region of interest" description="Disordered" evidence="1">
    <location>
        <begin position="18"/>
        <end position="135"/>
    </location>
</feature>
<keyword evidence="3" id="KW-1185">Reference proteome</keyword>
<accession>A0A1X7UEF3</accession>
<name>A0A1X7UEF3_AMPQE</name>
<organism evidence="2">
    <name type="scientific">Amphimedon queenslandica</name>
    <name type="common">Sponge</name>
    <dbReference type="NCBI Taxonomy" id="400682"/>
    <lineage>
        <taxon>Eukaryota</taxon>
        <taxon>Metazoa</taxon>
        <taxon>Porifera</taxon>
        <taxon>Demospongiae</taxon>
        <taxon>Heteroscleromorpha</taxon>
        <taxon>Haplosclerida</taxon>
        <taxon>Niphatidae</taxon>
        <taxon>Amphimedon</taxon>
    </lineage>
</organism>
<dbReference type="Proteomes" id="UP000007879">
    <property type="component" value="Unassembled WGS sequence"/>
</dbReference>
<dbReference type="GO" id="GO:0016787">
    <property type="term" value="F:hydrolase activity"/>
    <property type="evidence" value="ECO:0007669"/>
    <property type="project" value="InterPro"/>
</dbReference>
<dbReference type="Pfam" id="PF18767">
    <property type="entry name" value="AID"/>
    <property type="match status" value="1"/>
</dbReference>
<dbReference type="GO" id="GO:0008270">
    <property type="term" value="F:zinc ion binding"/>
    <property type="evidence" value="ECO:0007669"/>
    <property type="project" value="InterPro"/>
</dbReference>
<gene>
    <name evidence="2" type="primary">109583766</name>
</gene>
<dbReference type="InParanoid" id="A0A1X7UEF3"/>
<reference evidence="3" key="1">
    <citation type="journal article" date="2010" name="Nature">
        <title>The Amphimedon queenslandica genome and the evolution of animal complexity.</title>
        <authorList>
            <person name="Srivastava M."/>
            <person name="Simakov O."/>
            <person name="Chapman J."/>
            <person name="Fahey B."/>
            <person name="Gauthier M.E."/>
            <person name="Mitros T."/>
            <person name="Richards G.S."/>
            <person name="Conaco C."/>
            <person name="Dacre M."/>
            <person name="Hellsten U."/>
            <person name="Larroux C."/>
            <person name="Putnam N.H."/>
            <person name="Stanke M."/>
            <person name="Adamska M."/>
            <person name="Darling A."/>
            <person name="Degnan S.M."/>
            <person name="Oakley T.H."/>
            <person name="Plachetzki D.C."/>
            <person name="Zhai Y."/>
            <person name="Adamski M."/>
            <person name="Calcino A."/>
            <person name="Cummins S.F."/>
            <person name="Goodstein D.M."/>
            <person name="Harris C."/>
            <person name="Jackson D.J."/>
            <person name="Leys S.P."/>
            <person name="Shu S."/>
            <person name="Woodcroft B.J."/>
            <person name="Vervoort M."/>
            <person name="Kosik K.S."/>
            <person name="Manning G."/>
            <person name="Degnan B.M."/>
            <person name="Rokhsar D.S."/>
        </authorList>
    </citation>
    <scope>NUCLEOTIDE SEQUENCE [LARGE SCALE GENOMIC DNA]</scope>
</reference>
<proteinExistence type="predicted"/>
<feature type="compositionally biased region" description="Basic and acidic residues" evidence="1">
    <location>
        <begin position="68"/>
        <end position="89"/>
    </location>
</feature>
<dbReference type="KEGG" id="aqu:109583766"/>
<feature type="compositionally biased region" description="Basic and acidic residues" evidence="1">
    <location>
        <begin position="30"/>
        <end position="57"/>
    </location>
</feature>
<dbReference type="EnsemblMetazoa" id="XM_019999222.1">
    <property type="protein sequence ID" value="XP_019854781.1"/>
    <property type="gene ID" value="LOC109583766"/>
</dbReference>
<evidence type="ECO:0000256" key="1">
    <source>
        <dbReference type="SAM" id="MobiDB-lite"/>
    </source>
</evidence>
<dbReference type="InterPro" id="IPR016192">
    <property type="entry name" value="APOBEC/CMP_deaminase_Zn-bd"/>
</dbReference>
<dbReference type="AlphaFoldDB" id="A0A1X7UEF3"/>
<evidence type="ECO:0000313" key="3">
    <source>
        <dbReference type="Proteomes" id="UP000007879"/>
    </source>
</evidence>
<protein>
    <submittedName>
        <fullName evidence="2">Uncharacterized protein</fullName>
    </submittedName>
</protein>
<sequence>MGIRQFIRRYLCCGSDRSNRTQVSPVNEQEEARPRRETLDLAERNKDSSCPKAKQEDIIIEDITNVGHDQEDLTERNKDSSCPEAKQEDTTEDITNAGHDQEDEKSASISSIESVTDKQEDVSTETDTNDNMKPIPEFMTNMNGSKYWHLVEEATPENGITPLLTNTGEVYRNDKDDHAEIKFIDDNKDPFEITDLLIKNSPCHECSEKLLKHFEDLNNKPTIHVGRIWHLYDSDDDNGIIELLKDEFDIIVWEDLHSLICTKHPSLTSNYIKRLYKKANRSEPFSFY</sequence>
<dbReference type="PROSITE" id="PS00903">
    <property type="entry name" value="CYT_DCMP_DEAMINASES_1"/>
    <property type="match status" value="1"/>
</dbReference>
<evidence type="ECO:0000313" key="2">
    <source>
        <dbReference type="EnsemblMetazoa" id="Aqu2.1.26142_001"/>
    </source>
</evidence>
<dbReference type="EnsemblMetazoa" id="Aqu2.1.26142_001">
    <property type="protein sequence ID" value="Aqu2.1.26142_001"/>
    <property type="gene ID" value="Aqu2.1.26142"/>
</dbReference>
<dbReference type="Gene3D" id="3.40.140.10">
    <property type="entry name" value="Cytidine Deaminase, domain 2"/>
    <property type="match status" value="1"/>
</dbReference>